<feature type="DNA-binding region" description="H-T-H motif" evidence="5">
    <location>
        <begin position="24"/>
        <end position="43"/>
    </location>
</feature>
<dbReference type="PROSITE" id="PS50977">
    <property type="entry name" value="HTH_TETR_2"/>
    <property type="match status" value="1"/>
</dbReference>
<dbReference type="AlphaFoldDB" id="A0A1G6IPL9"/>
<evidence type="ECO:0000313" key="7">
    <source>
        <dbReference type="EMBL" id="SDC08428.1"/>
    </source>
</evidence>
<feature type="domain" description="HTH tetR-type" evidence="6">
    <location>
        <begin position="1"/>
        <end position="61"/>
    </location>
</feature>
<dbReference type="InterPro" id="IPR036271">
    <property type="entry name" value="Tet_transcr_reg_TetR-rel_C_sf"/>
</dbReference>
<keyword evidence="1" id="KW-0678">Repressor</keyword>
<dbReference type="InterPro" id="IPR041490">
    <property type="entry name" value="KstR2_TetR_C"/>
</dbReference>
<dbReference type="InterPro" id="IPR050109">
    <property type="entry name" value="HTH-type_TetR-like_transc_reg"/>
</dbReference>
<dbReference type="PROSITE" id="PS01081">
    <property type="entry name" value="HTH_TETR_1"/>
    <property type="match status" value="1"/>
</dbReference>
<keyword evidence="3 5" id="KW-0238">DNA-binding</keyword>
<proteinExistence type="predicted"/>
<dbReference type="SUPFAM" id="SSF48498">
    <property type="entry name" value="Tetracyclin repressor-like, C-terminal domain"/>
    <property type="match status" value="1"/>
</dbReference>
<evidence type="ECO:0000313" key="8">
    <source>
        <dbReference type="Proteomes" id="UP000199387"/>
    </source>
</evidence>
<dbReference type="SUPFAM" id="SSF46689">
    <property type="entry name" value="Homeodomain-like"/>
    <property type="match status" value="1"/>
</dbReference>
<evidence type="ECO:0000256" key="1">
    <source>
        <dbReference type="ARBA" id="ARBA00022491"/>
    </source>
</evidence>
<protein>
    <submittedName>
        <fullName evidence="7">Transcriptional regulator, TetR family</fullName>
    </submittedName>
</protein>
<keyword evidence="8" id="KW-1185">Reference proteome</keyword>
<name>A0A1G6IPL9_9BACL</name>
<keyword evidence="4" id="KW-0804">Transcription</keyword>
<evidence type="ECO:0000256" key="5">
    <source>
        <dbReference type="PROSITE-ProRule" id="PRU00335"/>
    </source>
</evidence>
<dbReference type="Pfam" id="PF00440">
    <property type="entry name" value="TetR_N"/>
    <property type="match status" value="1"/>
</dbReference>
<dbReference type="Gene3D" id="1.10.357.10">
    <property type="entry name" value="Tetracycline Repressor, domain 2"/>
    <property type="match status" value="1"/>
</dbReference>
<dbReference type="STRING" id="1236220.SAMN04488112_1031"/>
<accession>A0A1G6IPL9</accession>
<evidence type="ECO:0000259" key="6">
    <source>
        <dbReference type="PROSITE" id="PS50977"/>
    </source>
</evidence>
<dbReference type="EMBL" id="FMZA01000003">
    <property type="protein sequence ID" value="SDC08428.1"/>
    <property type="molecule type" value="Genomic_DNA"/>
</dbReference>
<gene>
    <name evidence="7" type="ORF">SAMN04488112_1031</name>
</gene>
<dbReference type="GO" id="GO:0000976">
    <property type="term" value="F:transcription cis-regulatory region binding"/>
    <property type="evidence" value="ECO:0007669"/>
    <property type="project" value="TreeGrafter"/>
</dbReference>
<dbReference type="InterPro" id="IPR009057">
    <property type="entry name" value="Homeodomain-like_sf"/>
</dbReference>
<dbReference type="Gene3D" id="1.10.10.60">
    <property type="entry name" value="Homeodomain-like"/>
    <property type="match status" value="1"/>
</dbReference>
<evidence type="ECO:0000256" key="4">
    <source>
        <dbReference type="ARBA" id="ARBA00023163"/>
    </source>
</evidence>
<dbReference type="PANTHER" id="PTHR30055">
    <property type="entry name" value="HTH-TYPE TRANSCRIPTIONAL REGULATOR RUTR"/>
    <property type="match status" value="1"/>
</dbReference>
<dbReference type="PANTHER" id="PTHR30055:SF175">
    <property type="entry name" value="HTH-TYPE TRANSCRIPTIONAL REPRESSOR KSTR2"/>
    <property type="match status" value="1"/>
</dbReference>
<keyword evidence="2" id="KW-0805">Transcription regulation</keyword>
<organism evidence="7 8">
    <name type="scientific">Melghirimyces thermohalophilus</name>
    <dbReference type="NCBI Taxonomy" id="1236220"/>
    <lineage>
        <taxon>Bacteria</taxon>
        <taxon>Bacillati</taxon>
        <taxon>Bacillota</taxon>
        <taxon>Bacilli</taxon>
        <taxon>Bacillales</taxon>
        <taxon>Thermoactinomycetaceae</taxon>
        <taxon>Melghirimyces</taxon>
    </lineage>
</organism>
<dbReference type="Pfam" id="PF17932">
    <property type="entry name" value="TetR_C_24"/>
    <property type="match status" value="1"/>
</dbReference>
<dbReference type="Proteomes" id="UP000199387">
    <property type="component" value="Unassembled WGS sequence"/>
</dbReference>
<dbReference type="InterPro" id="IPR023772">
    <property type="entry name" value="DNA-bd_HTH_TetR-type_CS"/>
</dbReference>
<dbReference type="GO" id="GO:0003700">
    <property type="term" value="F:DNA-binding transcription factor activity"/>
    <property type="evidence" value="ECO:0007669"/>
    <property type="project" value="TreeGrafter"/>
</dbReference>
<evidence type="ECO:0000256" key="3">
    <source>
        <dbReference type="ARBA" id="ARBA00023125"/>
    </source>
</evidence>
<evidence type="ECO:0000256" key="2">
    <source>
        <dbReference type="ARBA" id="ARBA00023015"/>
    </source>
</evidence>
<dbReference type="InterPro" id="IPR001647">
    <property type="entry name" value="HTH_TetR"/>
</dbReference>
<dbReference type="PRINTS" id="PR00455">
    <property type="entry name" value="HTHTETR"/>
</dbReference>
<dbReference type="RefSeq" id="WP_245662021.1">
    <property type="nucleotide sequence ID" value="NZ_FMZA01000003.1"/>
</dbReference>
<reference evidence="7 8" key="1">
    <citation type="submission" date="2016-10" db="EMBL/GenBank/DDBJ databases">
        <authorList>
            <person name="de Groot N.N."/>
        </authorList>
    </citation>
    <scope>NUCLEOTIDE SEQUENCE [LARGE SCALE GENOMIC DNA]</scope>
    <source>
        <strain evidence="7 8">DSM 45514</strain>
    </source>
</reference>
<sequence>MSVKQNIVEQSIRLFETKGFSETSIQDVVEALGVTKGTFYYYFQSKEQLLKEIHLMYIDELLKRQEQIIRRADINNKSKLMEIVRLLVNQIRENGRSARVFFREMRNLNPESAATVKQKRRTFRLNLQAIIEAGMREGEFRQDLRADLITFAILGMCNWSYNWFNPEGPATDEQLVETYMETLLHGMERLNKLTK</sequence>